<evidence type="ECO:0000256" key="3">
    <source>
        <dbReference type="ARBA" id="ARBA00023002"/>
    </source>
</evidence>
<dbReference type="InterPro" id="IPR002872">
    <property type="entry name" value="Proline_DH_dom"/>
</dbReference>
<evidence type="ECO:0000256" key="2">
    <source>
        <dbReference type="ARBA" id="ARBA00012695"/>
    </source>
</evidence>
<name>A0A0F4YUZ6_RASE3</name>
<organism evidence="7 8">
    <name type="scientific">Rasamsonia emersonii (strain ATCC 16479 / CBS 393.64 / IMI 116815)</name>
    <dbReference type="NCBI Taxonomy" id="1408163"/>
    <lineage>
        <taxon>Eukaryota</taxon>
        <taxon>Fungi</taxon>
        <taxon>Dikarya</taxon>
        <taxon>Ascomycota</taxon>
        <taxon>Pezizomycotina</taxon>
        <taxon>Eurotiomycetes</taxon>
        <taxon>Eurotiomycetidae</taxon>
        <taxon>Eurotiales</taxon>
        <taxon>Trichocomaceae</taxon>
        <taxon>Rasamsonia</taxon>
    </lineage>
</organism>
<gene>
    <name evidence="7" type="ORF">T310_4325</name>
</gene>
<dbReference type="PANTHER" id="PTHR13914:SF30">
    <property type="entry name" value="PROLINE DEHYDROGENASE"/>
    <property type="match status" value="1"/>
</dbReference>
<dbReference type="GO" id="GO:0004657">
    <property type="term" value="F:proline dehydrogenase activity"/>
    <property type="evidence" value="ECO:0007669"/>
    <property type="project" value="UniProtKB-EC"/>
</dbReference>
<comment type="catalytic activity">
    <reaction evidence="5">
        <text>L-proline + a quinone = (S)-1-pyrroline-5-carboxylate + a quinol + H(+)</text>
        <dbReference type="Rhea" id="RHEA:23784"/>
        <dbReference type="ChEBI" id="CHEBI:15378"/>
        <dbReference type="ChEBI" id="CHEBI:17388"/>
        <dbReference type="ChEBI" id="CHEBI:24646"/>
        <dbReference type="ChEBI" id="CHEBI:60039"/>
        <dbReference type="ChEBI" id="CHEBI:132124"/>
        <dbReference type="EC" id="1.5.5.2"/>
    </reaction>
</comment>
<dbReference type="GO" id="GO:0071949">
    <property type="term" value="F:FAD binding"/>
    <property type="evidence" value="ECO:0007669"/>
    <property type="project" value="TreeGrafter"/>
</dbReference>
<dbReference type="Proteomes" id="UP000053958">
    <property type="component" value="Unassembled WGS sequence"/>
</dbReference>
<dbReference type="InterPro" id="IPR015659">
    <property type="entry name" value="Proline_oxidase"/>
</dbReference>
<proteinExistence type="inferred from homology"/>
<comment type="similarity">
    <text evidence="1 5">Belongs to the proline oxidase family.</text>
</comment>
<dbReference type="SUPFAM" id="SSF51730">
    <property type="entry name" value="FAD-linked oxidoreductase"/>
    <property type="match status" value="1"/>
</dbReference>
<comment type="caution">
    <text evidence="7">The sequence shown here is derived from an EMBL/GenBank/DDBJ whole genome shotgun (WGS) entry which is preliminary data.</text>
</comment>
<dbReference type="EC" id="1.5.5.2" evidence="2 5"/>
<evidence type="ECO:0000256" key="5">
    <source>
        <dbReference type="RuleBase" id="RU364054"/>
    </source>
</evidence>
<evidence type="ECO:0000259" key="6">
    <source>
        <dbReference type="Pfam" id="PF01619"/>
    </source>
</evidence>
<dbReference type="PANTHER" id="PTHR13914">
    <property type="entry name" value="PROLINE OXIDASE"/>
    <property type="match status" value="1"/>
</dbReference>
<feature type="domain" description="Proline dehydrogenase" evidence="6">
    <location>
        <begin position="141"/>
        <end position="486"/>
    </location>
</feature>
<evidence type="ECO:0000256" key="4">
    <source>
        <dbReference type="ARBA" id="ARBA00023062"/>
    </source>
</evidence>
<dbReference type="EMBL" id="LASV01000176">
    <property type="protein sequence ID" value="KKA21646.1"/>
    <property type="molecule type" value="Genomic_DNA"/>
</dbReference>
<evidence type="ECO:0000313" key="8">
    <source>
        <dbReference type="Proteomes" id="UP000053958"/>
    </source>
</evidence>
<evidence type="ECO:0000313" key="7">
    <source>
        <dbReference type="EMBL" id="KKA21646.1"/>
    </source>
</evidence>
<dbReference type="STRING" id="1408163.A0A0F4YUZ6"/>
<dbReference type="GO" id="GO:0010133">
    <property type="term" value="P:L-proline catabolic process to L-glutamate"/>
    <property type="evidence" value="ECO:0007669"/>
    <property type="project" value="TreeGrafter"/>
</dbReference>
<comment type="cofactor">
    <cofactor evidence="5">
        <name>FAD</name>
        <dbReference type="ChEBI" id="CHEBI:57692"/>
    </cofactor>
</comment>
<dbReference type="OrthoDB" id="5464at2759"/>
<accession>A0A0F4YUZ6</accession>
<dbReference type="RefSeq" id="XP_013328258.1">
    <property type="nucleotide sequence ID" value="XM_013472804.1"/>
</dbReference>
<dbReference type="AlphaFoldDB" id="A0A0F4YUZ6"/>
<keyword evidence="3 5" id="KW-0560">Oxidoreductase</keyword>
<protein>
    <recommendedName>
        <fullName evidence="2 5">Proline dehydrogenase</fullName>
        <ecNumber evidence="2 5">1.5.5.2</ecNumber>
    </recommendedName>
</protein>
<reference evidence="7 8" key="1">
    <citation type="submission" date="2015-04" db="EMBL/GenBank/DDBJ databases">
        <authorList>
            <person name="Heijne W.H."/>
            <person name="Fedorova N.D."/>
            <person name="Nierman W.C."/>
            <person name="Vollebregt A.W."/>
            <person name="Zhao Z."/>
            <person name="Wu L."/>
            <person name="Kumar M."/>
            <person name="Stam H."/>
            <person name="van den Berg M.A."/>
            <person name="Pel H.J."/>
        </authorList>
    </citation>
    <scope>NUCLEOTIDE SEQUENCE [LARGE SCALE GENOMIC DNA]</scope>
    <source>
        <strain evidence="7 8">CBS 393.64</strain>
    </source>
</reference>
<sequence length="510" mass="56454">MIGAVSLGSRAMQCSPSRIGLSRKKFAGQIQFLQIRLPVRHTHHDVKSRQLPSPSPPARIYTEKSTSPLSILPLSAVIRSLSVTTISSVPLFLGPTLAALSFLANSKSALLDPDRNGILNFFLRKTLYAQFCAGENPPAVRNHIRELKRMGYSGVILGYGKEVVMDEDEASAVGTQTLDDAAAKERNAREVLAWKDGTMKTVELADEGDFVALKFTGAGRQALNHLIRGLPPSPELEQAIVDICDRARERNVRLLFDAEQQAVQRTIDSWVLDFQRRYNSSFTLRGEPRALVCGTYQAYLLSTPKTLASHLAAAQKEGFVLGVKLVRGAYLGSDPRHLFWETKDDTDAAYDSIAESLITRQYGSVLKPLPSDSAESSTSNRPTFPQVDLVLATHNRKSVQKARALRNQQARTGQPLIEMAYGQLQGMADDISCQLVQESKIAKQNGAVDEEVPKPYKYLVWGTVGECTKYLLRRGHENRDAASRTKDTRQAMFAELKRRGSLGFLSNRTH</sequence>
<keyword evidence="8" id="KW-1185">Reference proteome</keyword>
<comment type="function">
    <text evidence="5">Converts proline to delta-1-pyrroline-5-carboxylate.</text>
</comment>
<dbReference type="Gene3D" id="3.20.20.220">
    <property type="match status" value="1"/>
</dbReference>
<dbReference type="Pfam" id="PF01619">
    <property type="entry name" value="Pro_dh"/>
    <property type="match status" value="1"/>
</dbReference>
<keyword evidence="4 5" id="KW-0642">Proline metabolism</keyword>
<dbReference type="InterPro" id="IPR029041">
    <property type="entry name" value="FAD-linked_oxidoreductase-like"/>
</dbReference>
<dbReference type="GO" id="GO:0005739">
    <property type="term" value="C:mitochondrion"/>
    <property type="evidence" value="ECO:0007669"/>
    <property type="project" value="TreeGrafter"/>
</dbReference>
<keyword evidence="5" id="KW-0285">Flavoprotein</keyword>
<evidence type="ECO:0000256" key="1">
    <source>
        <dbReference type="ARBA" id="ARBA00005869"/>
    </source>
</evidence>
<dbReference type="GeneID" id="25316673"/>
<keyword evidence="5" id="KW-0274">FAD</keyword>